<evidence type="ECO:0000256" key="1">
    <source>
        <dbReference type="ARBA" id="ARBA00022670"/>
    </source>
</evidence>
<organism evidence="7 8">
    <name type="scientific">Aquimarina algicola</name>
    <dbReference type="NCBI Taxonomy" id="2589995"/>
    <lineage>
        <taxon>Bacteria</taxon>
        <taxon>Pseudomonadati</taxon>
        <taxon>Bacteroidota</taxon>
        <taxon>Flavobacteriia</taxon>
        <taxon>Flavobacteriales</taxon>
        <taxon>Flavobacteriaceae</taxon>
        <taxon>Aquimarina</taxon>
    </lineage>
</organism>
<dbReference type="InterPro" id="IPR001375">
    <property type="entry name" value="Peptidase_S9_cat"/>
</dbReference>
<dbReference type="InterPro" id="IPR029058">
    <property type="entry name" value="AB_hydrolase_fold"/>
</dbReference>
<dbReference type="SUPFAM" id="SSF82171">
    <property type="entry name" value="DPP6 N-terminal domain-like"/>
    <property type="match status" value="1"/>
</dbReference>
<dbReference type="RefSeq" id="WP_140593454.1">
    <property type="nucleotide sequence ID" value="NZ_VFWZ01000003.1"/>
</dbReference>
<dbReference type="InterPro" id="IPR002471">
    <property type="entry name" value="Pept_S9_AS"/>
</dbReference>
<keyword evidence="8" id="KW-1185">Reference proteome</keyword>
<dbReference type="GO" id="GO:0008239">
    <property type="term" value="F:dipeptidyl-peptidase activity"/>
    <property type="evidence" value="ECO:0007669"/>
    <property type="project" value="TreeGrafter"/>
</dbReference>
<dbReference type="PANTHER" id="PTHR11731:SF193">
    <property type="entry name" value="DIPEPTIDYL PEPTIDASE 9"/>
    <property type="match status" value="1"/>
</dbReference>
<name>A0A504JES1_9FLAO</name>
<dbReference type="Pfam" id="PF00326">
    <property type="entry name" value="Peptidase_S9"/>
    <property type="match status" value="1"/>
</dbReference>
<dbReference type="OrthoDB" id="9812921at2"/>
<reference evidence="7 8" key="1">
    <citation type="submission" date="2019-06" db="EMBL/GenBank/DDBJ databases">
        <authorList>
            <person name="Meng X."/>
        </authorList>
    </citation>
    <scope>NUCLEOTIDE SEQUENCE [LARGE SCALE GENOMIC DNA]</scope>
    <source>
        <strain evidence="7 8">M625</strain>
    </source>
</reference>
<evidence type="ECO:0000259" key="6">
    <source>
        <dbReference type="Pfam" id="PF00930"/>
    </source>
</evidence>
<feature type="chain" id="PRO_5021230698" evidence="4">
    <location>
        <begin position="21"/>
        <end position="723"/>
    </location>
</feature>
<dbReference type="EMBL" id="VFWZ01000003">
    <property type="protein sequence ID" value="TPN86123.1"/>
    <property type="molecule type" value="Genomic_DNA"/>
</dbReference>
<feature type="domain" description="Peptidase S9 prolyl oligopeptidase catalytic" evidence="5">
    <location>
        <begin position="529"/>
        <end position="723"/>
    </location>
</feature>
<dbReference type="SUPFAM" id="SSF53474">
    <property type="entry name" value="alpha/beta-Hydrolases"/>
    <property type="match status" value="1"/>
</dbReference>
<dbReference type="GO" id="GO:0004252">
    <property type="term" value="F:serine-type endopeptidase activity"/>
    <property type="evidence" value="ECO:0007669"/>
    <property type="project" value="InterPro"/>
</dbReference>
<dbReference type="InterPro" id="IPR050278">
    <property type="entry name" value="Serine_Prot_S9B/DPPIV"/>
</dbReference>
<dbReference type="Gene3D" id="2.140.10.30">
    <property type="entry name" value="Dipeptidylpeptidase IV, N-terminal domain"/>
    <property type="match status" value="1"/>
</dbReference>
<dbReference type="PANTHER" id="PTHR11731">
    <property type="entry name" value="PROTEASE FAMILY S9B,C DIPEPTIDYL-PEPTIDASE IV-RELATED"/>
    <property type="match status" value="1"/>
</dbReference>
<dbReference type="PROSITE" id="PS00708">
    <property type="entry name" value="PRO_ENDOPEP_SER"/>
    <property type="match status" value="1"/>
</dbReference>
<gene>
    <name evidence="7" type="ORF">FHK87_12685</name>
</gene>
<keyword evidence="1" id="KW-0645">Protease</keyword>
<evidence type="ECO:0000256" key="3">
    <source>
        <dbReference type="ARBA" id="ARBA00023180"/>
    </source>
</evidence>
<evidence type="ECO:0000313" key="8">
    <source>
        <dbReference type="Proteomes" id="UP000315540"/>
    </source>
</evidence>
<evidence type="ECO:0000256" key="2">
    <source>
        <dbReference type="ARBA" id="ARBA00022801"/>
    </source>
</evidence>
<dbReference type="GO" id="GO:0006508">
    <property type="term" value="P:proteolysis"/>
    <property type="evidence" value="ECO:0007669"/>
    <property type="project" value="UniProtKB-KW"/>
</dbReference>
<sequence>MNFTKLLLAVTFFTTTLSFAQNKAFTLEEIWQGKFIQERLQSLHSMNNGKEYAVLEQSSPSGDTNIEVYSYETGEKVKTLVSSSAINDLNSFQGYSFSKDENRILLSTQVEQIYRRSSQGIYYVYDVPSKGIFKVSDKKIQSPLLSPDGNKIAYVLDNNLYVLDFASGKEIQLTDDGKKNEIINGVTDWVYEEEFSIVRAFDWNVDSNKIAFLRFDEKEVPEFSMDVFGKALYPNQHVFKYPKAGEKNANVMLFVADIEAMSSDPIKLGAYKDFYIPRIKWTANPDILSVQVLNRHQNNLDLIFVDAKTKTPKVVLNEKDEAYIDITDNLTFLEDNSFIWTSEKDGFNHIYHYNESGKLINQVTKGLWEVTNYYGYDKKNKQIFYQSVENSSINRDVYAIAIDGKNKKRLSEKEGFNDAEFSADFSVYINYFANATTPYQFTLHNSKTGKVIREIKNNTPLSQKLKQYDVRPKEFSTIDINGEALNMWMIKPKDFDPNKKYPLFMFQYSGPGSQMVRNTWNSANDYWFMMLAQNGYIVACVDGRGTGLKGAKFKKATQNDLGNLEVQDQIAAAKQLGTLNYIDESRIGIWGWSYGGFMSSNCLFKAPDVFKMAIAVAPVTNWRFYDTIYTERYLKTPQENPQGYDNNSPINFVNGLKGKYLLVHGSADDNVHVQNTMQLIEALVQANKVFDWAIYPDKNHGIYGGNTRLHLYTKMTDFIKNNL</sequence>
<feature type="signal peptide" evidence="4">
    <location>
        <begin position="1"/>
        <end position="20"/>
    </location>
</feature>
<accession>A0A504JES1</accession>
<keyword evidence="2" id="KW-0378">Hydrolase</keyword>
<dbReference type="InterPro" id="IPR002469">
    <property type="entry name" value="Peptidase_S9B_N"/>
</dbReference>
<dbReference type="Proteomes" id="UP000315540">
    <property type="component" value="Unassembled WGS sequence"/>
</dbReference>
<evidence type="ECO:0000313" key="7">
    <source>
        <dbReference type="EMBL" id="TPN86123.1"/>
    </source>
</evidence>
<evidence type="ECO:0000259" key="5">
    <source>
        <dbReference type="Pfam" id="PF00326"/>
    </source>
</evidence>
<keyword evidence="3" id="KW-0325">Glycoprotein</keyword>
<protein>
    <submittedName>
        <fullName evidence="7">S9 family peptidase</fullName>
    </submittedName>
</protein>
<evidence type="ECO:0000256" key="4">
    <source>
        <dbReference type="SAM" id="SignalP"/>
    </source>
</evidence>
<dbReference type="Gene3D" id="3.40.50.1820">
    <property type="entry name" value="alpha/beta hydrolase"/>
    <property type="match status" value="1"/>
</dbReference>
<dbReference type="FunFam" id="3.40.50.1820:FF:000003">
    <property type="entry name" value="Dipeptidyl peptidase 4"/>
    <property type="match status" value="1"/>
</dbReference>
<dbReference type="Pfam" id="PF00930">
    <property type="entry name" value="DPPIV_N"/>
    <property type="match status" value="1"/>
</dbReference>
<keyword evidence="4" id="KW-0732">Signal</keyword>
<comment type="caution">
    <text evidence="7">The sequence shown here is derived from an EMBL/GenBank/DDBJ whole genome shotgun (WGS) entry which is preliminary data.</text>
</comment>
<feature type="domain" description="Dipeptidylpeptidase IV N-terminal" evidence="6">
    <location>
        <begin position="98"/>
        <end position="439"/>
    </location>
</feature>
<proteinExistence type="predicted"/>
<dbReference type="AlphaFoldDB" id="A0A504JES1"/>